<dbReference type="PROSITE" id="PS51257">
    <property type="entry name" value="PROKAR_LIPOPROTEIN"/>
    <property type="match status" value="1"/>
</dbReference>
<gene>
    <name evidence="2" type="ORF">ACFQ4C_05770</name>
</gene>
<dbReference type="Pfam" id="PF11396">
    <property type="entry name" value="PepSY_like"/>
    <property type="match status" value="3"/>
</dbReference>
<dbReference type="InterPro" id="IPR021533">
    <property type="entry name" value="PepSY-like"/>
</dbReference>
<dbReference type="Proteomes" id="UP001597116">
    <property type="component" value="Unassembled WGS sequence"/>
</dbReference>
<proteinExistence type="predicted"/>
<reference evidence="3" key="1">
    <citation type="journal article" date="2019" name="Int. J. Syst. Evol. Microbiol.">
        <title>The Global Catalogue of Microorganisms (GCM) 10K type strain sequencing project: providing services to taxonomists for standard genome sequencing and annotation.</title>
        <authorList>
            <consortium name="The Broad Institute Genomics Platform"/>
            <consortium name="The Broad Institute Genome Sequencing Center for Infectious Disease"/>
            <person name="Wu L."/>
            <person name="Ma J."/>
        </authorList>
    </citation>
    <scope>NUCLEOTIDE SEQUENCE [LARGE SCALE GENOMIC DNA]</scope>
    <source>
        <strain evidence="3">CCUG 55608</strain>
    </source>
</reference>
<feature type="domain" description="Putative beta-lactamase-inhibitor-like PepSY-like" evidence="1">
    <location>
        <begin position="211"/>
        <end position="254"/>
    </location>
</feature>
<dbReference type="SUPFAM" id="SSF160574">
    <property type="entry name" value="BT0923-like"/>
    <property type="match status" value="2"/>
</dbReference>
<feature type="domain" description="Putative beta-lactamase-inhibitor-like PepSY-like" evidence="1">
    <location>
        <begin position="54"/>
        <end position="114"/>
    </location>
</feature>
<organism evidence="2 3">
    <name type="scientific">Larkinella insperata</name>
    <dbReference type="NCBI Taxonomy" id="332158"/>
    <lineage>
        <taxon>Bacteria</taxon>
        <taxon>Pseudomonadati</taxon>
        <taxon>Bacteroidota</taxon>
        <taxon>Cytophagia</taxon>
        <taxon>Cytophagales</taxon>
        <taxon>Spirosomataceae</taxon>
        <taxon>Larkinella</taxon>
    </lineage>
</organism>
<dbReference type="RefSeq" id="WP_265989319.1">
    <property type="nucleotide sequence ID" value="NZ_CP110973.1"/>
</dbReference>
<evidence type="ECO:0000313" key="3">
    <source>
        <dbReference type="Proteomes" id="UP001597116"/>
    </source>
</evidence>
<sequence length="278" mass="29396">MKQFILIASTVLGVVLYGCNRNEQVQSITPDSDSAIATTSTARLASDSSGFFCKRKITRIAVTDLPAAVTNYISATYAGATVEYAAKDDTGNFLVAITQNDEAKALLFNADGTFNEELAIKAGGGKHGGRGGKGRGHGSKGNLEQIALTDLPAAITSYITANYAGAELKTAAKDSTRGYLVMIVVSDQSKTLLFNTDGTFNKEVTKPLRGNYTEVAVADLPAAVTSHVTQNYAGSTLQKAAKNANGEWVVWVKTSDGKLVALLFGADGAFKQILKQRR</sequence>
<protein>
    <submittedName>
        <fullName evidence="2">PepSY-like domain-containing protein</fullName>
    </submittedName>
</protein>
<feature type="domain" description="Putative beta-lactamase-inhibitor-like PepSY-like" evidence="1">
    <location>
        <begin position="145"/>
        <end position="200"/>
    </location>
</feature>
<accession>A0ABW3Q660</accession>
<keyword evidence="3" id="KW-1185">Reference proteome</keyword>
<comment type="caution">
    <text evidence="2">The sequence shown here is derived from an EMBL/GenBank/DDBJ whole genome shotgun (WGS) entry which is preliminary data.</text>
</comment>
<dbReference type="Gene3D" id="3.40.1420.30">
    <property type="match status" value="1"/>
</dbReference>
<evidence type="ECO:0000259" key="1">
    <source>
        <dbReference type="Pfam" id="PF11396"/>
    </source>
</evidence>
<evidence type="ECO:0000313" key="2">
    <source>
        <dbReference type="EMBL" id="MFD1140602.1"/>
    </source>
</evidence>
<name>A0ABW3Q660_9BACT</name>
<dbReference type="EMBL" id="JBHTLP010000002">
    <property type="protein sequence ID" value="MFD1140602.1"/>
    <property type="molecule type" value="Genomic_DNA"/>
</dbReference>